<dbReference type="InterPro" id="IPR005123">
    <property type="entry name" value="Oxoglu/Fe-dep_dioxygenase_dom"/>
</dbReference>
<dbReference type="GO" id="GO:0031418">
    <property type="term" value="F:L-ascorbic acid binding"/>
    <property type="evidence" value="ECO:0007669"/>
    <property type="project" value="InterPro"/>
</dbReference>
<dbReference type="GO" id="GO:0016020">
    <property type="term" value="C:membrane"/>
    <property type="evidence" value="ECO:0007669"/>
    <property type="project" value="TreeGrafter"/>
</dbReference>
<evidence type="ECO:0000256" key="5">
    <source>
        <dbReference type="ARBA" id="ARBA00023004"/>
    </source>
</evidence>
<comment type="cofactor">
    <cofactor evidence="1">
        <name>L-ascorbate</name>
        <dbReference type="ChEBI" id="CHEBI:38290"/>
    </cofactor>
</comment>
<reference evidence="7 8" key="1">
    <citation type="submission" date="2012-05" db="EMBL/GenBank/DDBJ databases">
        <title>Recombination and specialization in a pathogen metapopulation.</title>
        <authorList>
            <person name="Gardiner A."/>
            <person name="Kemen E."/>
            <person name="Schultz-Larsen T."/>
            <person name="MacLean D."/>
            <person name="Van Oosterhout C."/>
            <person name="Jones J.D.G."/>
        </authorList>
    </citation>
    <scope>NUCLEOTIDE SEQUENCE [LARGE SCALE GENOMIC DNA]</scope>
    <source>
        <strain evidence="7 8">Ac Nc2</strain>
    </source>
</reference>
<dbReference type="GO" id="GO:0016705">
    <property type="term" value="F:oxidoreductase activity, acting on paired donors, with incorporation or reduction of molecular oxygen"/>
    <property type="evidence" value="ECO:0007669"/>
    <property type="project" value="InterPro"/>
</dbReference>
<dbReference type="Proteomes" id="UP000053237">
    <property type="component" value="Unassembled WGS sequence"/>
</dbReference>
<keyword evidence="5" id="KW-0408">Iron</keyword>
<dbReference type="GO" id="GO:0005506">
    <property type="term" value="F:iron ion binding"/>
    <property type="evidence" value="ECO:0007669"/>
    <property type="project" value="InterPro"/>
</dbReference>
<dbReference type="SMART" id="SM00702">
    <property type="entry name" value="P4Hc"/>
    <property type="match status" value="1"/>
</dbReference>
<dbReference type="InterPro" id="IPR006620">
    <property type="entry name" value="Pro_4_hyd_alph"/>
</dbReference>
<keyword evidence="8" id="KW-1185">Reference proteome</keyword>
<gene>
    <name evidence="7" type="ORF">BN9_038980</name>
</gene>
<comment type="caution">
    <text evidence="7">The sequence shown here is derived from an EMBL/GenBank/DDBJ whole genome shotgun (WGS) entry which is preliminary data.</text>
</comment>
<evidence type="ECO:0000313" key="7">
    <source>
        <dbReference type="EMBL" id="CCI43114.1"/>
    </source>
</evidence>
<dbReference type="EMBL" id="CAIX01000044">
    <property type="protein sequence ID" value="CCI43114.1"/>
    <property type="molecule type" value="Genomic_DNA"/>
</dbReference>
<evidence type="ECO:0000256" key="4">
    <source>
        <dbReference type="ARBA" id="ARBA00023002"/>
    </source>
</evidence>
<dbReference type="InParanoid" id="A0A024G8W9"/>
<accession>A0A024G8W9</accession>
<keyword evidence="4" id="KW-0560">Oxidoreductase</keyword>
<dbReference type="PROSITE" id="PS51471">
    <property type="entry name" value="FE2OG_OXY"/>
    <property type="match status" value="1"/>
</dbReference>
<evidence type="ECO:0000259" key="6">
    <source>
        <dbReference type="PROSITE" id="PS51471"/>
    </source>
</evidence>
<evidence type="ECO:0000256" key="3">
    <source>
        <dbReference type="ARBA" id="ARBA00022964"/>
    </source>
</evidence>
<dbReference type="GO" id="GO:0051213">
    <property type="term" value="F:dioxygenase activity"/>
    <property type="evidence" value="ECO:0007669"/>
    <property type="project" value="UniProtKB-KW"/>
</dbReference>
<evidence type="ECO:0000313" key="8">
    <source>
        <dbReference type="Proteomes" id="UP000053237"/>
    </source>
</evidence>
<dbReference type="Gene3D" id="2.60.120.620">
    <property type="entry name" value="q2cbj1_9rhob like domain"/>
    <property type="match status" value="1"/>
</dbReference>
<dbReference type="STRING" id="65357.A0A024G8W9"/>
<dbReference type="OrthoDB" id="427071at2759"/>
<sequence length="183" mass="21638">MDANSGYVKDGDGLVNIYQESDQLVGRFTENQLELYRNVVENIRKAVMEEFQLEILYFTAPTFITRIIGNASWAPNEMHDEYWHLHVDNDNTPHYDYSALLYLSDYDREFTGGLFAFKDKTRVHIVEPSRGRLLMFTSGKENLHHVRRVRSGTRYVMSMWFACDAQREFRNFLDGKVHRHFQT</sequence>
<dbReference type="InterPro" id="IPR039210">
    <property type="entry name" value="OGFOD3"/>
</dbReference>
<name>A0A024G8W9_9STRA</name>
<keyword evidence="3" id="KW-0223">Dioxygenase</keyword>
<dbReference type="PANTHER" id="PTHR14650">
    <property type="entry name" value="PROLYL HYDROXYLASE-RELATED"/>
    <property type="match status" value="1"/>
</dbReference>
<protein>
    <recommendedName>
        <fullName evidence="6">Fe2OG dioxygenase domain-containing protein</fullName>
    </recommendedName>
</protein>
<evidence type="ECO:0000256" key="2">
    <source>
        <dbReference type="ARBA" id="ARBA00022723"/>
    </source>
</evidence>
<dbReference type="PANTHER" id="PTHR14650:SF1">
    <property type="entry name" value="2-OXOGLUTARATE AND IRON-DEPENDENT OXYGENASE DOMAIN-CONTAINING PROTEIN 3"/>
    <property type="match status" value="1"/>
</dbReference>
<dbReference type="Pfam" id="PF13640">
    <property type="entry name" value="2OG-FeII_Oxy_3"/>
    <property type="match status" value="1"/>
</dbReference>
<feature type="domain" description="Fe2OG dioxygenase" evidence="6">
    <location>
        <begin position="63"/>
        <end position="163"/>
    </location>
</feature>
<keyword evidence="2" id="KW-0479">Metal-binding</keyword>
<dbReference type="AlphaFoldDB" id="A0A024G8W9"/>
<dbReference type="InterPro" id="IPR044862">
    <property type="entry name" value="Pro_4_hyd_alph_FE2OG_OXY"/>
</dbReference>
<proteinExistence type="predicted"/>
<evidence type="ECO:0000256" key="1">
    <source>
        <dbReference type="ARBA" id="ARBA00001961"/>
    </source>
</evidence>
<organism evidence="7 8">
    <name type="scientific">Albugo candida</name>
    <dbReference type="NCBI Taxonomy" id="65357"/>
    <lineage>
        <taxon>Eukaryota</taxon>
        <taxon>Sar</taxon>
        <taxon>Stramenopiles</taxon>
        <taxon>Oomycota</taxon>
        <taxon>Peronosporomycetes</taxon>
        <taxon>Albuginales</taxon>
        <taxon>Albuginaceae</taxon>
        <taxon>Albugo</taxon>
    </lineage>
</organism>